<dbReference type="AlphaFoldDB" id="A0A078KY66"/>
<sequence length="91" mass="10660">MQKLEEPEFLYSVAAEYQVGHVLRQDVVNATQQKTVMQETQKENVQIETQIVTPLKESQIENFLNETRQGPLPKDQLMKTIRNLLERFSLE</sequence>
<proteinExistence type="predicted"/>
<dbReference type="STRING" id="1034943.BN59_02268"/>
<dbReference type="Proteomes" id="UP000044071">
    <property type="component" value="Unassembled WGS sequence"/>
</dbReference>
<evidence type="ECO:0000313" key="2">
    <source>
        <dbReference type="Proteomes" id="UP000044071"/>
    </source>
</evidence>
<organism evidence="1 2">
    <name type="scientific">Legionella massiliensis</name>
    <dbReference type="NCBI Taxonomy" id="1034943"/>
    <lineage>
        <taxon>Bacteria</taxon>
        <taxon>Pseudomonadati</taxon>
        <taxon>Pseudomonadota</taxon>
        <taxon>Gammaproteobacteria</taxon>
        <taxon>Legionellales</taxon>
        <taxon>Legionellaceae</taxon>
        <taxon>Legionella</taxon>
    </lineage>
</organism>
<reference evidence="1 2" key="1">
    <citation type="submission" date="2014-06" db="EMBL/GenBank/DDBJ databases">
        <authorList>
            <person name="Urmite Genomes Urmite Genomes"/>
        </authorList>
    </citation>
    <scope>NUCLEOTIDE SEQUENCE [LARGE SCALE GENOMIC DNA]</scope>
</reference>
<keyword evidence="2" id="KW-1185">Reference proteome</keyword>
<evidence type="ECO:0000313" key="1">
    <source>
        <dbReference type="EMBL" id="CDZ77972.1"/>
    </source>
</evidence>
<protein>
    <submittedName>
        <fullName evidence="1">Uncharacterized protein</fullName>
    </submittedName>
</protein>
<accession>A0A078KY66</accession>
<gene>
    <name evidence="1" type="ORF">BN59_02268</name>
</gene>
<dbReference type="RefSeq" id="WP_043874421.1">
    <property type="nucleotide sequence ID" value="NZ_CCVW01000002.1"/>
</dbReference>
<name>A0A078KY66_9GAMM</name>
<dbReference type="EMBL" id="CCSB01000002">
    <property type="protein sequence ID" value="CDZ77972.1"/>
    <property type="molecule type" value="Genomic_DNA"/>
</dbReference>